<proteinExistence type="predicted"/>
<gene>
    <name evidence="1" type="ORF">K3G42_016496</name>
</gene>
<dbReference type="Proteomes" id="UP000827872">
    <property type="component" value="Linkage Group LG11"/>
</dbReference>
<keyword evidence="2" id="KW-1185">Reference proteome</keyword>
<accession>A0ACB8FV95</accession>
<evidence type="ECO:0000313" key="2">
    <source>
        <dbReference type="Proteomes" id="UP000827872"/>
    </source>
</evidence>
<dbReference type="EMBL" id="CM037624">
    <property type="protein sequence ID" value="KAH8010956.1"/>
    <property type="molecule type" value="Genomic_DNA"/>
</dbReference>
<reference evidence="1" key="1">
    <citation type="submission" date="2021-08" db="EMBL/GenBank/DDBJ databases">
        <title>The first chromosome-level gecko genome reveals the dynamic sex chromosomes of Neotropical dwarf geckos (Sphaerodactylidae: Sphaerodactylus).</title>
        <authorList>
            <person name="Pinto B.J."/>
            <person name="Keating S.E."/>
            <person name="Gamble T."/>
        </authorList>
    </citation>
    <scope>NUCLEOTIDE SEQUENCE</scope>
    <source>
        <strain evidence="1">TG3544</strain>
    </source>
</reference>
<organism evidence="1 2">
    <name type="scientific">Sphaerodactylus townsendi</name>
    <dbReference type="NCBI Taxonomy" id="933632"/>
    <lineage>
        <taxon>Eukaryota</taxon>
        <taxon>Metazoa</taxon>
        <taxon>Chordata</taxon>
        <taxon>Craniata</taxon>
        <taxon>Vertebrata</taxon>
        <taxon>Euteleostomi</taxon>
        <taxon>Lepidosauria</taxon>
        <taxon>Squamata</taxon>
        <taxon>Bifurcata</taxon>
        <taxon>Gekkota</taxon>
        <taxon>Sphaerodactylidae</taxon>
        <taxon>Sphaerodactylus</taxon>
    </lineage>
</organism>
<sequence length="152" mass="16450">MFGVADRPNWGKESHWWCPLPKLSSSSTPTRVASSQAPPPPSVALGSQTCSLLAFLHPLPSQLSLFPTQPRGEWVGGFLPSLLVCSGQASLPPHVSPSLVPFHVPLLGCSRTHCPPLLLLQWKNRLLGAQEEGWAVCSQAEWESVLLPPLPH</sequence>
<comment type="caution">
    <text evidence="1">The sequence shown here is derived from an EMBL/GenBank/DDBJ whole genome shotgun (WGS) entry which is preliminary data.</text>
</comment>
<name>A0ACB8FV95_9SAUR</name>
<evidence type="ECO:0000313" key="1">
    <source>
        <dbReference type="EMBL" id="KAH8010956.1"/>
    </source>
</evidence>
<protein>
    <submittedName>
        <fullName evidence="1">Uncharacterized protein</fullName>
    </submittedName>
</protein>